<feature type="transmembrane region" description="Helical" evidence="9">
    <location>
        <begin position="148"/>
        <end position="166"/>
    </location>
</feature>
<dbReference type="OrthoDB" id="9794165at2"/>
<keyword evidence="11" id="KW-1185">Reference proteome</keyword>
<proteinExistence type="inferred from homology"/>
<dbReference type="EMBL" id="QYRN01000014">
    <property type="protein sequence ID" value="RIX97559.1"/>
    <property type="molecule type" value="Genomic_DNA"/>
</dbReference>
<organism evidence="10 11">
    <name type="scientific">Aureimonas flava</name>
    <dbReference type="NCBI Taxonomy" id="2320271"/>
    <lineage>
        <taxon>Bacteria</taxon>
        <taxon>Pseudomonadati</taxon>
        <taxon>Pseudomonadota</taxon>
        <taxon>Alphaproteobacteria</taxon>
        <taxon>Hyphomicrobiales</taxon>
        <taxon>Aurantimonadaceae</taxon>
        <taxon>Aureimonas</taxon>
    </lineage>
</organism>
<dbReference type="PANTHER" id="PTHR30574:SF1">
    <property type="entry name" value="SULPHUR TRANSPORT DOMAIN-CONTAINING PROTEIN"/>
    <property type="match status" value="1"/>
</dbReference>
<dbReference type="GO" id="GO:0005886">
    <property type="term" value="C:plasma membrane"/>
    <property type="evidence" value="ECO:0007669"/>
    <property type="project" value="UniProtKB-SubCell"/>
</dbReference>
<feature type="transmembrane region" description="Helical" evidence="9">
    <location>
        <begin position="108"/>
        <end position="127"/>
    </location>
</feature>
<keyword evidence="5 9" id="KW-0812">Transmembrane</keyword>
<evidence type="ECO:0000256" key="2">
    <source>
        <dbReference type="ARBA" id="ARBA00022448"/>
    </source>
</evidence>
<evidence type="ECO:0000256" key="3">
    <source>
        <dbReference type="ARBA" id="ARBA00022475"/>
    </source>
</evidence>
<feature type="transmembrane region" description="Helical" evidence="9">
    <location>
        <begin position="186"/>
        <end position="207"/>
    </location>
</feature>
<keyword evidence="4" id="KW-0997">Cell inner membrane</keyword>
<sequence length="407" mass="41193">MTDATLRPAPAALSGPPGLAALAALLLGALALGLAQGPRQGALLLLGGALGLVLYHAAFGFTSAWRVFILERRGRGLRAQMAMLALAVVLFFPALGAGSLFGQPVAGFVSPLSVGVVVGAFLFGIGMQMGGGCASGTLFTAGGGNARMLVTLLFFVVGSVLATVHFDWWQSLPALPPVSLVETLGVGPGIAASLALFAAIAAITVLAERRRHGALETAGRPATRGLARLARGPWPLLAGALALAVLNFATLALAGRPWGITSAFALWGAKGAQAIGVDPAAWAYWQAPANARALAGSVFADVTSVMNFGIVAGAMLAASLAGRFAPNLRIPARSLAAAVIGGLFLGYGARIAYGCNIGAYFSGIASGSLHGWLWLVAAFAGNAVGVRLRPFFFDERAGGRIARGDGA</sequence>
<comment type="similarity">
    <text evidence="8">Belongs to the TsuA/YedE (TC 9.B.102) family.</text>
</comment>
<feature type="transmembrane region" description="Helical" evidence="9">
    <location>
        <begin position="334"/>
        <end position="353"/>
    </location>
</feature>
<evidence type="ECO:0000313" key="10">
    <source>
        <dbReference type="EMBL" id="RIX97559.1"/>
    </source>
</evidence>
<comment type="subcellular location">
    <subcellularLocation>
        <location evidence="1">Cell inner membrane</location>
        <topology evidence="1">Multi-pass membrane protein</topology>
    </subcellularLocation>
</comment>
<protein>
    <submittedName>
        <fullName evidence="10">YeeE/YedE family protein</fullName>
    </submittedName>
</protein>
<keyword evidence="6 9" id="KW-1133">Transmembrane helix</keyword>
<evidence type="ECO:0000256" key="8">
    <source>
        <dbReference type="ARBA" id="ARBA00035655"/>
    </source>
</evidence>
<dbReference type="Pfam" id="PF04143">
    <property type="entry name" value="Sulf_transp"/>
    <property type="match status" value="1"/>
</dbReference>
<comment type="caution">
    <text evidence="10">The sequence shown here is derived from an EMBL/GenBank/DDBJ whole genome shotgun (WGS) entry which is preliminary data.</text>
</comment>
<keyword evidence="2" id="KW-0813">Transport</keyword>
<evidence type="ECO:0000256" key="1">
    <source>
        <dbReference type="ARBA" id="ARBA00004429"/>
    </source>
</evidence>
<accession>A0A3A1WGL5</accession>
<reference evidence="11" key="1">
    <citation type="submission" date="2018-09" db="EMBL/GenBank/DDBJ databases">
        <authorList>
            <person name="Tuo L."/>
        </authorList>
    </citation>
    <scope>NUCLEOTIDE SEQUENCE [LARGE SCALE GENOMIC DNA]</scope>
    <source>
        <strain evidence="11">M2BS4Y-1</strain>
    </source>
</reference>
<dbReference type="Proteomes" id="UP000265750">
    <property type="component" value="Unassembled WGS sequence"/>
</dbReference>
<name>A0A3A1WGL5_9HYPH</name>
<dbReference type="InterPro" id="IPR007272">
    <property type="entry name" value="Sulf_transp_TsuA/YedE"/>
</dbReference>
<keyword evidence="7 9" id="KW-0472">Membrane</keyword>
<feature type="transmembrane region" description="Helical" evidence="9">
    <location>
        <begin position="234"/>
        <end position="254"/>
    </location>
</feature>
<feature type="transmembrane region" description="Helical" evidence="9">
    <location>
        <begin position="81"/>
        <end position="102"/>
    </location>
</feature>
<feature type="transmembrane region" description="Helical" evidence="9">
    <location>
        <begin position="45"/>
        <end position="69"/>
    </location>
</feature>
<dbReference type="AlphaFoldDB" id="A0A3A1WGL5"/>
<evidence type="ECO:0000313" key="11">
    <source>
        <dbReference type="Proteomes" id="UP000265750"/>
    </source>
</evidence>
<feature type="transmembrane region" description="Helical" evidence="9">
    <location>
        <begin position="304"/>
        <end position="322"/>
    </location>
</feature>
<dbReference type="RefSeq" id="WP_119541602.1">
    <property type="nucleotide sequence ID" value="NZ_QYRN01000014.1"/>
</dbReference>
<evidence type="ECO:0000256" key="9">
    <source>
        <dbReference type="SAM" id="Phobius"/>
    </source>
</evidence>
<keyword evidence="3" id="KW-1003">Cell membrane</keyword>
<dbReference type="PANTHER" id="PTHR30574">
    <property type="entry name" value="INNER MEMBRANE PROTEIN YEDE"/>
    <property type="match status" value="1"/>
</dbReference>
<evidence type="ECO:0000256" key="5">
    <source>
        <dbReference type="ARBA" id="ARBA00022692"/>
    </source>
</evidence>
<evidence type="ECO:0000256" key="7">
    <source>
        <dbReference type="ARBA" id="ARBA00023136"/>
    </source>
</evidence>
<evidence type="ECO:0000256" key="6">
    <source>
        <dbReference type="ARBA" id="ARBA00022989"/>
    </source>
</evidence>
<evidence type="ECO:0000256" key="4">
    <source>
        <dbReference type="ARBA" id="ARBA00022519"/>
    </source>
</evidence>
<gene>
    <name evidence="10" type="ORF">D3218_18465</name>
</gene>
<feature type="transmembrane region" description="Helical" evidence="9">
    <location>
        <begin position="359"/>
        <end position="380"/>
    </location>
</feature>